<gene>
    <name evidence="1" type="ORF">WICPIJ_002690</name>
</gene>
<dbReference type="Proteomes" id="UP000774326">
    <property type="component" value="Unassembled WGS sequence"/>
</dbReference>
<protein>
    <submittedName>
        <fullName evidence="1">Uncharacterized protein</fullName>
    </submittedName>
</protein>
<reference evidence="1" key="1">
    <citation type="journal article" date="2021" name="Open Biol.">
        <title>Shared evolutionary footprints suggest mitochondrial oxidative damage underlies multiple complex I losses in fungi.</title>
        <authorList>
            <person name="Schikora-Tamarit M.A."/>
            <person name="Marcet-Houben M."/>
            <person name="Nosek J."/>
            <person name="Gabaldon T."/>
        </authorList>
    </citation>
    <scope>NUCLEOTIDE SEQUENCE</scope>
    <source>
        <strain evidence="1">CBS2887</strain>
    </source>
</reference>
<dbReference type="EMBL" id="JAEUBG010001462">
    <property type="protein sequence ID" value="KAH3686328.1"/>
    <property type="molecule type" value="Genomic_DNA"/>
</dbReference>
<accession>A0A9P8TNP9</accession>
<reference evidence="1" key="2">
    <citation type="submission" date="2021-01" db="EMBL/GenBank/DDBJ databases">
        <authorList>
            <person name="Schikora-Tamarit M.A."/>
        </authorList>
    </citation>
    <scope>NUCLEOTIDE SEQUENCE</scope>
    <source>
        <strain evidence="1">CBS2887</strain>
    </source>
</reference>
<evidence type="ECO:0000313" key="1">
    <source>
        <dbReference type="EMBL" id="KAH3686328.1"/>
    </source>
</evidence>
<comment type="caution">
    <text evidence="1">The sequence shown here is derived from an EMBL/GenBank/DDBJ whole genome shotgun (WGS) entry which is preliminary data.</text>
</comment>
<evidence type="ECO:0000313" key="2">
    <source>
        <dbReference type="Proteomes" id="UP000774326"/>
    </source>
</evidence>
<keyword evidence="2" id="KW-1185">Reference proteome</keyword>
<proteinExistence type="predicted"/>
<organism evidence="1 2">
    <name type="scientific">Wickerhamomyces pijperi</name>
    <name type="common">Yeast</name>
    <name type="synonym">Pichia pijperi</name>
    <dbReference type="NCBI Taxonomy" id="599730"/>
    <lineage>
        <taxon>Eukaryota</taxon>
        <taxon>Fungi</taxon>
        <taxon>Dikarya</taxon>
        <taxon>Ascomycota</taxon>
        <taxon>Saccharomycotina</taxon>
        <taxon>Saccharomycetes</taxon>
        <taxon>Phaffomycetales</taxon>
        <taxon>Wickerhamomycetaceae</taxon>
        <taxon>Wickerhamomyces</taxon>
    </lineage>
</organism>
<name>A0A9P8TNP9_WICPI</name>
<sequence length="96" mass="10770">MAVNVDDGDSWGVQIGDVSETNSDCFTIRNGLQDFDQFIQISNILVVDRVQDPAHWLGLLKEERARSVVDEDTLDWDSIDSGHLVTHIVERGTTEL</sequence>
<dbReference type="AlphaFoldDB" id="A0A9P8TNP9"/>